<protein>
    <submittedName>
        <fullName evidence="1">Uncharacterized protein</fullName>
    </submittedName>
</protein>
<reference evidence="1" key="1">
    <citation type="submission" date="2020-02" db="EMBL/GenBank/DDBJ databases">
        <authorList>
            <person name="Meier V. D."/>
        </authorList>
    </citation>
    <scope>NUCLEOTIDE SEQUENCE</scope>
    <source>
        <strain evidence="1">AVDCRST_MAG87</strain>
    </source>
</reference>
<sequence>GNGQGSCLWHGVRQQSGGSTNQLSGSILFLLLTGLPPHVRGESQGVRQQLRCLQRRSGRIGNAVL</sequence>
<feature type="non-terminal residue" evidence="1">
    <location>
        <position position="1"/>
    </location>
</feature>
<name>A0A6J4VKB4_9BACT</name>
<proteinExistence type="predicted"/>
<dbReference type="EMBL" id="CADCWJ010000678">
    <property type="protein sequence ID" value="CAA9578350.1"/>
    <property type="molecule type" value="Genomic_DNA"/>
</dbReference>
<feature type="non-terminal residue" evidence="1">
    <location>
        <position position="65"/>
    </location>
</feature>
<evidence type="ECO:0000313" key="1">
    <source>
        <dbReference type="EMBL" id="CAA9578350.1"/>
    </source>
</evidence>
<dbReference type="AlphaFoldDB" id="A0A6J4VKB4"/>
<gene>
    <name evidence="1" type="ORF">AVDCRST_MAG87-3082</name>
</gene>
<organism evidence="1">
    <name type="scientific">uncultured Thermomicrobiales bacterium</name>
    <dbReference type="NCBI Taxonomy" id="1645740"/>
    <lineage>
        <taxon>Bacteria</taxon>
        <taxon>Pseudomonadati</taxon>
        <taxon>Thermomicrobiota</taxon>
        <taxon>Thermomicrobia</taxon>
        <taxon>Thermomicrobiales</taxon>
        <taxon>environmental samples</taxon>
    </lineage>
</organism>
<accession>A0A6J4VKB4</accession>